<comment type="caution">
    <text evidence="11">The sequence shown here is derived from an EMBL/GenBank/DDBJ whole genome shotgun (WGS) entry which is preliminary data.</text>
</comment>
<dbReference type="InterPro" id="IPR053826">
    <property type="entry name" value="WDR75"/>
</dbReference>
<dbReference type="OrthoDB" id="4096at2759"/>
<evidence type="ECO:0000256" key="7">
    <source>
        <dbReference type="ARBA" id="ARBA00023242"/>
    </source>
</evidence>
<evidence type="ECO:0000259" key="10">
    <source>
        <dbReference type="Pfam" id="PF23769"/>
    </source>
</evidence>
<evidence type="ECO:0000256" key="6">
    <source>
        <dbReference type="ARBA" id="ARBA00023163"/>
    </source>
</evidence>
<dbReference type="Proteomes" id="UP000636479">
    <property type="component" value="Unassembled WGS sequence"/>
</dbReference>
<dbReference type="GeneID" id="59344296"/>
<dbReference type="Pfam" id="PF23769">
    <property type="entry name" value="Beta-prop_WDR75_2nd"/>
    <property type="match status" value="1"/>
</dbReference>
<keyword evidence="7" id="KW-0539">Nucleus</keyword>
<dbReference type="SMART" id="SM00320">
    <property type="entry name" value="WD40"/>
    <property type="match status" value="6"/>
</dbReference>
<dbReference type="Pfam" id="PF23869">
    <property type="entry name" value="Beta-prop_WDR75_1st"/>
    <property type="match status" value="1"/>
</dbReference>
<dbReference type="GO" id="GO:0006364">
    <property type="term" value="P:rRNA processing"/>
    <property type="evidence" value="ECO:0007669"/>
    <property type="project" value="UniProtKB-KW"/>
</dbReference>
<accession>A0A8H6W9W5</accession>
<dbReference type="GO" id="GO:0045943">
    <property type="term" value="P:positive regulation of transcription by RNA polymerase I"/>
    <property type="evidence" value="ECO:0007669"/>
    <property type="project" value="InterPro"/>
</dbReference>
<evidence type="ECO:0000256" key="4">
    <source>
        <dbReference type="ARBA" id="ARBA00022574"/>
    </source>
</evidence>
<dbReference type="SUPFAM" id="SSF50978">
    <property type="entry name" value="WD40 repeat-like"/>
    <property type="match status" value="2"/>
</dbReference>
<comment type="subcellular location">
    <subcellularLocation>
        <location evidence="1">Nucleus</location>
        <location evidence="1">Nucleolus</location>
    </subcellularLocation>
</comment>
<dbReference type="GO" id="GO:0003723">
    <property type="term" value="F:RNA binding"/>
    <property type="evidence" value="ECO:0007669"/>
    <property type="project" value="InterPro"/>
</dbReference>
<keyword evidence="2" id="KW-0690">Ribosome biogenesis</keyword>
<organism evidence="11 12">
    <name type="scientific">Mycena indigotica</name>
    <dbReference type="NCBI Taxonomy" id="2126181"/>
    <lineage>
        <taxon>Eukaryota</taxon>
        <taxon>Fungi</taxon>
        <taxon>Dikarya</taxon>
        <taxon>Basidiomycota</taxon>
        <taxon>Agaricomycotina</taxon>
        <taxon>Agaricomycetes</taxon>
        <taxon>Agaricomycetidae</taxon>
        <taxon>Agaricales</taxon>
        <taxon>Marasmiineae</taxon>
        <taxon>Mycenaceae</taxon>
        <taxon>Mycena</taxon>
    </lineage>
</organism>
<dbReference type="PROSITE" id="PS50294">
    <property type="entry name" value="WD_REPEATS_REGION"/>
    <property type="match status" value="1"/>
</dbReference>
<dbReference type="AlphaFoldDB" id="A0A8H6W9W5"/>
<dbReference type="RefSeq" id="XP_037222072.1">
    <property type="nucleotide sequence ID" value="XM_037361780.1"/>
</dbReference>
<keyword evidence="5" id="KW-0677">Repeat</keyword>
<protein>
    <submittedName>
        <fullName evidence="11">WD40 repeat-like protein</fullName>
    </submittedName>
</protein>
<dbReference type="PROSITE" id="PS50082">
    <property type="entry name" value="WD_REPEATS_2"/>
    <property type="match status" value="2"/>
</dbReference>
<dbReference type="GO" id="GO:2000234">
    <property type="term" value="P:positive regulation of rRNA processing"/>
    <property type="evidence" value="ECO:0007669"/>
    <property type="project" value="TreeGrafter"/>
</dbReference>
<dbReference type="Gene3D" id="2.130.10.10">
    <property type="entry name" value="YVTN repeat-like/Quinoprotein amine dehydrogenase"/>
    <property type="match status" value="3"/>
</dbReference>
<feature type="domain" description="WD repeat-containing protein 75 second beta-propeller" evidence="10">
    <location>
        <begin position="413"/>
        <end position="676"/>
    </location>
</feature>
<evidence type="ECO:0000256" key="1">
    <source>
        <dbReference type="ARBA" id="ARBA00004604"/>
    </source>
</evidence>
<evidence type="ECO:0000256" key="2">
    <source>
        <dbReference type="ARBA" id="ARBA00022517"/>
    </source>
</evidence>
<evidence type="ECO:0000256" key="8">
    <source>
        <dbReference type="PROSITE-ProRule" id="PRU00221"/>
    </source>
</evidence>
<feature type="repeat" description="WD" evidence="8">
    <location>
        <begin position="256"/>
        <end position="280"/>
    </location>
</feature>
<sequence length="944" mass="103147">MAATNVRRQKPQSRPVAPEKQTKSKKAQGKAKERHTSQHLPSEPSPESSWHWTALTDSVVSNAPPIFTNDGSYFFSLAGDSVRIYTAVTGKVASTLTIPSNLSTGVSVNITCAVLNPHNAFQLITGSDHGILAVWDFLEARLVQIIDIGQPIHYICAHQNFKDTVFVSAGGLSKGAKEGGHAVVLSVSLKPANAASQSTTQKSSNITHVGRTRQPTGLAFSPSGNWLVATAGHKAYVASTTALRAGFTKYVSPERLTCLAFHPSDDYFATGDEKGNIRLWYCLSDQIAAKPFGVEKKTQTTSLHWHAHAVSSIAFTTNGAYLLSGGEESVLVIWQLHSGKREYVPRLGSPIKTISVVKSATREEEYLLGLTDATFAFIGAASLKLSRSYSRIKLDPSHPATSSRLIPLSVHTPTSTLILPSSHPSSLQIYSPTSATLVSELEVSPSNRVSRRDEKLIEPCRVEQVTVSPDGTWMASVDRREGDEDTHAESYLKIWSWDRKTGFWILNTRIDRPHGLERVNSLTFSPVGDHQPQLLATAGADGVVKTWRTHTARRTVDGQEEFWVARSAYTIHDQIPSNVSWSPDGSLLAATTRHQITLFSSATNQLLRVLAYPECSQFNSVHFLGKGGRYAVLIGGREVLMWDLVMLRVKWHEKYDKNIFTVVPHPRENNFAIVLHPIDLGKASSEVAIVQVETPQPVRTVVLPFRLTNVTWYPLLSAFSLVGITHDWRVVVVGDMAQLPQSNSHAPMELKTTAIPQRRTLFEDIFGKSAFSDNVTAASSSSPAPSWTAGATPFDLFSSAPTYMMPSLETLFEPIMASQLQARDLTHLDSAASEADEESEEMDVDNTAILSSVPEHRRVDQNELDLLVNLFQSYSLKGQTSAPSVGTGKQNGIVNGSGLTNGIHVVVPPSKVNGTPFKSAVPEQVSETLTPPMTVGRKRKKSMV</sequence>
<gene>
    <name evidence="11" type="ORF">MIND_00498400</name>
</gene>
<reference evidence="11" key="1">
    <citation type="submission" date="2020-05" db="EMBL/GenBank/DDBJ databases">
        <title>Mycena genomes resolve the evolution of fungal bioluminescence.</title>
        <authorList>
            <person name="Tsai I.J."/>
        </authorList>
    </citation>
    <scope>NUCLEOTIDE SEQUENCE</scope>
    <source>
        <strain evidence="11">171206Taipei</strain>
    </source>
</reference>
<evidence type="ECO:0000313" key="11">
    <source>
        <dbReference type="EMBL" id="KAF7307053.1"/>
    </source>
</evidence>
<dbReference type="InterPro" id="IPR015943">
    <property type="entry name" value="WD40/YVTN_repeat-like_dom_sf"/>
</dbReference>
<feature type="repeat" description="WD" evidence="8">
    <location>
        <begin position="303"/>
        <end position="344"/>
    </location>
</feature>
<keyword evidence="4 8" id="KW-0853">WD repeat</keyword>
<keyword evidence="3" id="KW-0698">rRNA processing</keyword>
<dbReference type="InterPro" id="IPR036322">
    <property type="entry name" value="WD40_repeat_dom_sf"/>
</dbReference>
<name>A0A8H6W9W5_9AGAR</name>
<evidence type="ECO:0000313" key="12">
    <source>
        <dbReference type="Proteomes" id="UP000636479"/>
    </source>
</evidence>
<proteinExistence type="predicted"/>
<dbReference type="SUPFAM" id="SSF69322">
    <property type="entry name" value="Tricorn protease domain 2"/>
    <property type="match status" value="1"/>
</dbReference>
<dbReference type="GO" id="GO:0032040">
    <property type="term" value="C:small-subunit processome"/>
    <property type="evidence" value="ECO:0007669"/>
    <property type="project" value="InterPro"/>
</dbReference>
<evidence type="ECO:0000256" key="3">
    <source>
        <dbReference type="ARBA" id="ARBA00022552"/>
    </source>
</evidence>
<keyword evidence="12" id="KW-1185">Reference proteome</keyword>
<feature type="region of interest" description="Disordered" evidence="9">
    <location>
        <begin position="1"/>
        <end position="49"/>
    </location>
</feature>
<evidence type="ECO:0000256" key="9">
    <source>
        <dbReference type="SAM" id="MobiDB-lite"/>
    </source>
</evidence>
<evidence type="ECO:0000256" key="5">
    <source>
        <dbReference type="ARBA" id="ARBA00022737"/>
    </source>
</evidence>
<dbReference type="InterPro" id="IPR001680">
    <property type="entry name" value="WD40_rpt"/>
</dbReference>
<dbReference type="EMBL" id="JACAZF010000004">
    <property type="protein sequence ID" value="KAF7307053.1"/>
    <property type="molecule type" value="Genomic_DNA"/>
</dbReference>
<keyword evidence="6" id="KW-0804">Transcription</keyword>
<dbReference type="PANTHER" id="PTHR44215:SF1">
    <property type="entry name" value="WD REPEAT-CONTAINING PROTEIN 75"/>
    <property type="match status" value="1"/>
</dbReference>
<dbReference type="InterPro" id="IPR057644">
    <property type="entry name" value="Beta-prop_WDR75_2nd"/>
</dbReference>
<dbReference type="PANTHER" id="PTHR44215">
    <property type="entry name" value="WD REPEAT-CONTAINING PROTEIN 75"/>
    <property type="match status" value="1"/>
</dbReference>